<protein>
    <submittedName>
        <fullName evidence="7">Pyruvate dehydrogenase (Quinone)</fullName>
        <ecNumber evidence="7">1.2.5.1</ecNumber>
    </submittedName>
</protein>
<reference evidence="7 8" key="1">
    <citation type="submission" date="2020-07" db="EMBL/GenBank/DDBJ databases">
        <title>Sequencing the genomes of 1000 actinobacteria strains.</title>
        <authorList>
            <person name="Klenk H.-P."/>
        </authorList>
    </citation>
    <scope>NUCLEOTIDE SEQUENCE [LARGE SCALE GENOMIC DNA]</scope>
    <source>
        <strain evidence="7 8">DSM 7487</strain>
    </source>
</reference>
<dbReference type="Pfam" id="PF00205">
    <property type="entry name" value="TPP_enzyme_M"/>
    <property type="match status" value="1"/>
</dbReference>
<keyword evidence="8" id="KW-1185">Reference proteome</keyword>
<keyword evidence="2 3" id="KW-0786">Thiamine pyrophosphate</keyword>
<evidence type="ECO:0000256" key="3">
    <source>
        <dbReference type="RuleBase" id="RU362132"/>
    </source>
</evidence>
<evidence type="ECO:0000259" key="4">
    <source>
        <dbReference type="Pfam" id="PF00205"/>
    </source>
</evidence>
<dbReference type="SUPFAM" id="SSF52518">
    <property type="entry name" value="Thiamin diphosphate-binding fold (THDP-binding)"/>
    <property type="match status" value="2"/>
</dbReference>
<dbReference type="InterPro" id="IPR029061">
    <property type="entry name" value="THDP-binding"/>
</dbReference>
<dbReference type="Pfam" id="PF02775">
    <property type="entry name" value="TPP_enzyme_C"/>
    <property type="match status" value="1"/>
</dbReference>
<keyword evidence="7" id="KW-0560">Oxidoreductase</keyword>
<dbReference type="GO" id="GO:0000287">
    <property type="term" value="F:magnesium ion binding"/>
    <property type="evidence" value="ECO:0007669"/>
    <property type="project" value="InterPro"/>
</dbReference>
<evidence type="ECO:0000259" key="5">
    <source>
        <dbReference type="Pfam" id="PF02775"/>
    </source>
</evidence>
<name>A0A7Y9ARN6_9ACTN</name>
<accession>A0A7Y9ARN6</accession>
<dbReference type="EC" id="1.2.5.1" evidence="7"/>
<dbReference type="PANTHER" id="PTHR42981:SF2">
    <property type="entry name" value="PYRUVATE DEHYDROGENASE [UBIQUINONE]"/>
    <property type="match status" value="1"/>
</dbReference>
<dbReference type="AlphaFoldDB" id="A0A7Y9ARN6"/>
<dbReference type="InterPro" id="IPR029035">
    <property type="entry name" value="DHS-like_NAD/FAD-binding_dom"/>
</dbReference>
<evidence type="ECO:0000313" key="7">
    <source>
        <dbReference type="EMBL" id="NYD20479.1"/>
    </source>
</evidence>
<comment type="caution">
    <text evidence="7">The sequence shown here is derived from an EMBL/GenBank/DDBJ whole genome shotgun (WGS) entry which is preliminary data.</text>
</comment>
<dbReference type="RefSeq" id="WP_179748140.1">
    <property type="nucleotide sequence ID" value="NZ_BAAAGN010000002.1"/>
</dbReference>
<dbReference type="PROSITE" id="PS00187">
    <property type="entry name" value="TPP_ENZYMES"/>
    <property type="match status" value="1"/>
</dbReference>
<keyword evidence="7" id="KW-0670">Pyruvate</keyword>
<evidence type="ECO:0000259" key="6">
    <source>
        <dbReference type="Pfam" id="PF02776"/>
    </source>
</evidence>
<proteinExistence type="inferred from homology"/>
<comment type="similarity">
    <text evidence="1 3">Belongs to the TPP enzyme family.</text>
</comment>
<evidence type="ECO:0000313" key="8">
    <source>
        <dbReference type="Proteomes" id="UP000521922"/>
    </source>
</evidence>
<feature type="domain" description="Thiamine pyrophosphate enzyme TPP-binding" evidence="5">
    <location>
        <begin position="386"/>
        <end position="532"/>
    </location>
</feature>
<dbReference type="InterPro" id="IPR047211">
    <property type="entry name" value="POXB-like"/>
</dbReference>
<dbReference type="InterPro" id="IPR012001">
    <property type="entry name" value="Thiamin_PyroP_enz_TPP-bd_dom"/>
</dbReference>
<dbReference type="Proteomes" id="UP000521922">
    <property type="component" value="Unassembled WGS sequence"/>
</dbReference>
<feature type="domain" description="Thiamine pyrophosphate enzyme central" evidence="4">
    <location>
        <begin position="196"/>
        <end position="323"/>
    </location>
</feature>
<dbReference type="InterPro" id="IPR012000">
    <property type="entry name" value="Thiamin_PyroP_enz_cen_dom"/>
</dbReference>
<dbReference type="EMBL" id="JACCBB010000001">
    <property type="protein sequence ID" value="NYD20479.1"/>
    <property type="molecule type" value="Genomic_DNA"/>
</dbReference>
<dbReference type="Pfam" id="PF02776">
    <property type="entry name" value="TPP_enzyme_N"/>
    <property type="match status" value="1"/>
</dbReference>
<feature type="domain" description="Thiamine pyrophosphate enzyme N-terminal TPP-binding" evidence="6">
    <location>
        <begin position="4"/>
        <end position="120"/>
    </location>
</feature>
<dbReference type="Gene3D" id="3.40.50.970">
    <property type="match status" value="2"/>
</dbReference>
<gene>
    <name evidence="7" type="ORF">BJ968_000019</name>
</gene>
<dbReference type="PANTHER" id="PTHR42981">
    <property type="entry name" value="PYRUVATE DEHYDROGENASE [UBIQUINONE]"/>
    <property type="match status" value="1"/>
</dbReference>
<evidence type="ECO:0000256" key="2">
    <source>
        <dbReference type="ARBA" id="ARBA00023052"/>
    </source>
</evidence>
<evidence type="ECO:0000256" key="1">
    <source>
        <dbReference type="ARBA" id="ARBA00007812"/>
    </source>
</evidence>
<sequence>MNRTVADSLLEVLVSAGVQRVYGLVGDSLNAFSDAVRRSGGSARGGIDWVHVHNEEAAAFAASAEAQLTGRLAVCAGSCGPGNTHLVQGVMDAHRSGAPVLALASHIPSRQIGTGYFQETKPEALFAQASHFCETVSHPDQLARVARGAVQAAVGKQGAAVLVLPGDVLADRHDGPVPASAVVTGRPLNAPTAAEVQELAGRLAAADKVAVFAGIGCTGARAELLELAGRLQAPVGHTLRGKDVVGYDNPYDVGMTGLLGYGACYSALHEADLVLLLGTDFPYDDFLPTRNNVQVDIDPARLGRRAPLAQGIAADVGLTLRALLPLLPARRDRSFLDDTLHRHERVLRHSVDTYSTHVARTAPIHPEHLAAVVDEVAAEDAVFTVDTGMCCTWAARYVTPNGRRRLLGSWVHGSMANALPMAVGAQTAAPGRQVVSLSGDGGLGMLLGELLTVKTHALPVKVVVFNNSSLGMVRLEMLVAGDPPFETDHDPVDFAALAAAAGFLTRRVTEPGDLRAAAEEVFAHDGPALLDVVTTPDALEVPTHVTAEEARGFALSLGKVVLGGGVGELLQMARLNVRNIPRP</sequence>
<dbReference type="GO" id="GO:0030976">
    <property type="term" value="F:thiamine pyrophosphate binding"/>
    <property type="evidence" value="ECO:0007669"/>
    <property type="project" value="InterPro"/>
</dbReference>
<dbReference type="InterPro" id="IPR000399">
    <property type="entry name" value="TPP-bd_CS"/>
</dbReference>
<dbReference type="SUPFAM" id="SSF52467">
    <property type="entry name" value="DHS-like NAD/FAD-binding domain"/>
    <property type="match status" value="1"/>
</dbReference>
<dbReference type="InterPro" id="IPR011766">
    <property type="entry name" value="TPP_enzyme_TPP-bd"/>
</dbReference>
<dbReference type="Gene3D" id="3.40.50.1220">
    <property type="entry name" value="TPP-binding domain"/>
    <property type="match status" value="1"/>
</dbReference>
<organism evidence="7 8">
    <name type="scientific">Kineococcus aurantiacus</name>
    <dbReference type="NCBI Taxonomy" id="37633"/>
    <lineage>
        <taxon>Bacteria</taxon>
        <taxon>Bacillati</taxon>
        <taxon>Actinomycetota</taxon>
        <taxon>Actinomycetes</taxon>
        <taxon>Kineosporiales</taxon>
        <taxon>Kineosporiaceae</taxon>
        <taxon>Kineococcus</taxon>
    </lineage>
</organism>
<dbReference type="GO" id="GO:0052737">
    <property type="term" value="F:pyruvate dehydrogenase (quinone) activity"/>
    <property type="evidence" value="ECO:0007669"/>
    <property type="project" value="UniProtKB-EC"/>
</dbReference>